<dbReference type="PANTHER" id="PTHR43787:SF11">
    <property type="entry name" value="UPF0026 PROTEIN SLR1464"/>
    <property type="match status" value="1"/>
</dbReference>
<evidence type="ECO:0000259" key="7">
    <source>
        <dbReference type="PROSITE" id="PS51379"/>
    </source>
</evidence>
<dbReference type="InterPro" id="IPR007197">
    <property type="entry name" value="rSAM"/>
</dbReference>
<organism evidence="9 10">
    <name type="scientific">Natranaerobius thermophilus (strain ATCC BAA-1301 / DSM 18059 / JW/NM-WN-LF)</name>
    <dbReference type="NCBI Taxonomy" id="457570"/>
    <lineage>
        <taxon>Bacteria</taxon>
        <taxon>Bacillati</taxon>
        <taxon>Bacillota</taxon>
        <taxon>Clostridia</taxon>
        <taxon>Natranaerobiales</taxon>
        <taxon>Natranaerobiaceae</taxon>
        <taxon>Natranaerobius</taxon>
    </lineage>
</organism>
<dbReference type="InterPro" id="IPR058240">
    <property type="entry name" value="rSAM_sf"/>
</dbReference>
<evidence type="ECO:0000256" key="5">
    <source>
        <dbReference type="ARBA" id="ARBA00023004"/>
    </source>
</evidence>
<keyword evidence="2" id="KW-0004">4Fe-4S</keyword>
<evidence type="ECO:0000256" key="4">
    <source>
        <dbReference type="ARBA" id="ARBA00022723"/>
    </source>
</evidence>
<proteinExistence type="predicted"/>
<reference evidence="9 10" key="2">
    <citation type="journal article" date="2011" name="J. Bacteriol.">
        <title>Complete genome sequence of the anaerobic, halophilic alkalithermophile Natranaerobius thermophilus JW/NM-WN-LF.</title>
        <authorList>
            <person name="Zhao B."/>
            <person name="Mesbah N.M."/>
            <person name="Dalin E."/>
            <person name="Goodwin L."/>
            <person name="Nolan M."/>
            <person name="Pitluck S."/>
            <person name="Chertkov O."/>
            <person name="Brettin T.S."/>
            <person name="Han J."/>
            <person name="Larimer F.W."/>
            <person name="Land M.L."/>
            <person name="Hauser L."/>
            <person name="Kyrpides N."/>
            <person name="Wiegel J."/>
        </authorList>
    </citation>
    <scope>NUCLEOTIDE SEQUENCE [LARGE SCALE GENOMIC DNA]</scope>
    <source>
        <strain evidence="10">ATCC BAA-1301 / DSM 18059 / JW/NM-WN-LF</strain>
    </source>
</reference>
<dbReference type="GO" id="GO:0003824">
    <property type="term" value="F:catalytic activity"/>
    <property type="evidence" value="ECO:0007669"/>
    <property type="project" value="InterPro"/>
</dbReference>
<dbReference type="SFLD" id="SFLDG01083">
    <property type="entry name" value="Uncharacterised_Radical_SAM_Su"/>
    <property type="match status" value="1"/>
</dbReference>
<sequence>MSFVYGPVKSRRLGLSLGVDITPDRICSFDCIYCEEACATKTLTITRSEYSPTETVINEIVTQANNHPRLDYITFSGSGEPTLHSELGKIITEIKSQTDNAVAVLTNSSLLYREDVRNDLQKSDLVVPSIDAITEKSFTDINRPHEEINSSLIVNGIKTFCQEYTGKIYLEILLVSEVNDSYEEIEKLANFVNDLNVTKIHLNTVSRATTEPDAQNIPYDKLKEIVNLFSKPVEIFN</sequence>
<feature type="domain" description="Radical SAM core" evidence="8">
    <location>
        <begin position="11"/>
        <end position="237"/>
    </location>
</feature>
<accession>B2A201</accession>
<dbReference type="PROSITE" id="PS51379">
    <property type="entry name" value="4FE4S_FER_2"/>
    <property type="match status" value="1"/>
</dbReference>
<dbReference type="OrthoDB" id="9795504at2"/>
<dbReference type="Pfam" id="PF04055">
    <property type="entry name" value="Radical_SAM"/>
    <property type="match status" value="1"/>
</dbReference>
<evidence type="ECO:0000256" key="3">
    <source>
        <dbReference type="ARBA" id="ARBA00022691"/>
    </source>
</evidence>
<dbReference type="STRING" id="457570.Nther_1223"/>
<keyword evidence="5" id="KW-0408">Iron</keyword>
<dbReference type="RefSeq" id="WP_012447681.1">
    <property type="nucleotide sequence ID" value="NC_010718.1"/>
</dbReference>
<dbReference type="InterPro" id="IPR013785">
    <property type="entry name" value="Aldolase_TIM"/>
</dbReference>
<dbReference type="HOGENOM" id="CLU_058377_0_0_9"/>
<dbReference type="InParanoid" id="B2A201"/>
<evidence type="ECO:0000313" key="10">
    <source>
        <dbReference type="Proteomes" id="UP000001683"/>
    </source>
</evidence>
<dbReference type="PANTHER" id="PTHR43787">
    <property type="entry name" value="FEMO COFACTOR BIOSYNTHESIS PROTEIN NIFB-RELATED"/>
    <property type="match status" value="1"/>
</dbReference>
<dbReference type="AlphaFoldDB" id="B2A201"/>
<dbReference type="PROSITE" id="PS51918">
    <property type="entry name" value="RADICAL_SAM"/>
    <property type="match status" value="1"/>
</dbReference>
<dbReference type="SUPFAM" id="SSF102114">
    <property type="entry name" value="Radical SAM enzymes"/>
    <property type="match status" value="1"/>
</dbReference>
<dbReference type="InterPro" id="IPR040084">
    <property type="entry name" value="GTPase_Obg"/>
</dbReference>
<dbReference type="SFLD" id="SFLDS00029">
    <property type="entry name" value="Radical_SAM"/>
    <property type="match status" value="1"/>
</dbReference>
<dbReference type="SFLD" id="SFLDG01067">
    <property type="entry name" value="SPASM/twitch_domain_containing"/>
    <property type="match status" value="1"/>
</dbReference>
<dbReference type="Gene3D" id="3.20.20.70">
    <property type="entry name" value="Aldolase class I"/>
    <property type="match status" value="1"/>
</dbReference>
<dbReference type="EMBL" id="CP001034">
    <property type="protein sequence ID" value="ACB84806.1"/>
    <property type="molecule type" value="Genomic_DNA"/>
</dbReference>
<evidence type="ECO:0000256" key="2">
    <source>
        <dbReference type="ARBA" id="ARBA00022485"/>
    </source>
</evidence>
<evidence type="ECO:0000256" key="6">
    <source>
        <dbReference type="ARBA" id="ARBA00023014"/>
    </source>
</evidence>
<feature type="domain" description="4Fe-4S ferredoxin-type" evidence="7">
    <location>
        <begin position="17"/>
        <end position="48"/>
    </location>
</feature>
<protein>
    <submittedName>
        <fullName evidence="9">Radical SAM domain protein</fullName>
    </submittedName>
</protein>
<dbReference type="GO" id="GO:0051539">
    <property type="term" value="F:4 iron, 4 sulfur cluster binding"/>
    <property type="evidence" value="ECO:0007669"/>
    <property type="project" value="UniProtKB-KW"/>
</dbReference>
<dbReference type="KEGG" id="nth:Nther_1223"/>
<dbReference type="GO" id="GO:0046872">
    <property type="term" value="F:metal ion binding"/>
    <property type="evidence" value="ECO:0007669"/>
    <property type="project" value="UniProtKB-KW"/>
</dbReference>
<dbReference type="InterPro" id="IPR017896">
    <property type="entry name" value="4Fe4S_Fe-S-bd"/>
</dbReference>
<dbReference type="CDD" id="cd01335">
    <property type="entry name" value="Radical_SAM"/>
    <property type="match status" value="1"/>
</dbReference>
<comment type="cofactor">
    <cofactor evidence="1">
        <name>[4Fe-4S] cluster</name>
        <dbReference type="ChEBI" id="CHEBI:49883"/>
    </cofactor>
</comment>
<evidence type="ECO:0000259" key="8">
    <source>
        <dbReference type="PROSITE" id="PS51918"/>
    </source>
</evidence>
<evidence type="ECO:0000313" key="9">
    <source>
        <dbReference type="EMBL" id="ACB84806.1"/>
    </source>
</evidence>
<dbReference type="eggNOG" id="COG0731">
    <property type="taxonomic scope" value="Bacteria"/>
</dbReference>
<keyword evidence="10" id="KW-1185">Reference proteome</keyword>
<evidence type="ECO:0000256" key="1">
    <source>
        <dbReference type="ARBA" id="ARBA00001966"/>
    </source>
</evidence>
<keyword evidence="3" id="KW-0949">S-adenosyl-L-methionine</keyword>
<keyword evidence="4" id="KW-0479">Metal-binding</keyword>
<gene>
    <name evidence="9" type="ordered locus">Nther_1223</name>
</gene>
<keyword evidence="6" id="KW-0411">Iron-sulfur</keyword>
<reference evidence="9 10" key="1">
    <citation type="submission" date="2008-04" db="EMBL/GenBank/DDBJ databases">
        <title>Complete sequence of chromosome of Natranaerobius thermophilus JW/NM-WN-LF.</title>
        <authorList>
            <consortium name="US DOE Joint Genome Institute"/>
            <person name="Copeland A."/>
            <person name="Lucas S."/>
            <person name="Lapidus A."/>
            <person name="Glavina del Rio T."/>
            <person name="Dalin E."/>
            <person name="Tice H."/>
            <person name="Bruce D."/>
            <person name="Goodwin L."/>
            <person name="Pitluck S."/>
            <person name="Chertkov O."/>
            <person name="Brettin T."/>
            <person name="Detter J.C."/>
            <person name="Han C."/>
            <person name="Kuske C.R."/>
            <person name="Schmutz J."/>
            <person name="Larimer F."/>
            <person name="Land M."/>
            <person name="Hauser L."/>
            <person name="Kyrpides N."/>
            <person name="Lykidis A."/>
            <person name="Mesbah N.M."/>
            <person name="Wiegel J."/>
        </authorList>
    </citation>
    <scope>NUCLEOTIDE SEQUENCE [LARGE SCALE GENOMIC DNA]</scope>
    <source>
        <strain evidence="10">ATCC BAA-1301 / DSM 18059 / JW/NM-WN-LF</strain>
    </source>
</reference>
<dbReference type="Proteomes" id="UP000001683">
    <property type="component" value="Chromosome"/>
</dbReference>
<name>B2A201_NATTJ</name>